<dbReference type="EMBL" id="JAKXMK010000006">
    <property type="protein sequence ID" value="MCH6165581.1"/>
    <property type="molecule type" value="Genomic_DNA"/>
</dbReference>
<name>A0ABS9TAP7_9PSEU</name>
<organism evidence="1 2">
    <name type="scientific">Pseudonocardia alaniniphila</name>
    <dbReference type="NCBI Taxonomy" id="75291"/>
    <lineage>
        <taxon>Bacteria</taxon>
        <taxon>Bacillati</taxon>
        <taxon>Actinomycetota</taxon>
        <taxon>Actinomycetes</taxon>
        <taxon>Pseudonocardiales</taxon>
        <taxon>Pseudonocardiaceae</taxon>
        <taxon>Pseudonocardia</taxon>
    </lineage>
</organism>
<accession>A0ABS9TAP7</accession>
<protein>
    <recommendedName>
        <fullName evidence="3">EcsC family protein</fullName>
    </recommendedName>
</protein>
<comment type="caution">
    <text evidence="1">The sequence shown here is derived from an EMBL/GenBank/DDBJ whole genome shotgun (WGS) entry which is preliminary data.</text>
</comment>
<gene>
    <name evidence="1" type="ORF">MMF94_07795</name>
</gene>
<evidence type="ECO:0000313" key="2">
    <source>
        <dbReference type="Proteomes" id="UP001299970"/>
    </source>
</evidence>
<evidence type="ECO:0000313" key="1">
    <source>
        <dbReference type="EMBL" id="MCH6165581.1"/>
    </source>
</evidence>
<dbReference type="RefSeq" id="WP_241035614.1">
    <property type="nucleotide sequence ID" value="NZ_JAKXMK010000006.1"/>
</dbReference>
<proteinExistence type="predicted"/>
<keyword evidence="2" id="KW-1185">Reference proteome</keyword>
<reference evidence="1 2" key="1">
    <citation type="submission" date="2022-03" db="EMBL/GenBank/DDBJ databases">
        <title>Pseudonocardia alaer sp. nov., a novel actinomycete isolated from reed forest soil.</title>
        <authorList>
            <person name="Wang L."/>
        </authorList>
    </citation>
    <scope>NUCLEOTIDE SEQUENCE [LARGE SCALE GENOMIC DNA]</scope>
    <source>
        <strain evidence="1 2">Y-16303</strain>
    </source>
</reference>
<evidence type="ECO:0008006" key="3">
    <source>
        <dbReference type="Google" id="ProtNLM"/>
    </source>
</evidence>
<sequence length="332" mass="32800">MSASWAGLARGAAAGAAGTTAHNATTYLDMVVRGRAASDAPQQVVAALAEAAGLELPGNRREQARRLSALGPLAGTVTGVTLGGIAGVLRSAGLRMPTAVGGPLLGVAAMVAADGPVAALRISDPRSWSVTDWVADVVPHLVYGFTTHATLVAVSRVAEGREAVPHSSPGTILRAAALGAATGSRSTAGITAIALTSGRGDHGAVASRLGGRTGTAATTVAAAAELVADKLPGAPSRLAPPGLVSRLALGATSAAAMAHRDRADAMLPTLVGLVSAVATSVLGSRLRASAAHRFGSDKPGAFAEDAAAVLLGWLGARRAPKDALITAEPMAR</sequence>
<dbReference type="Proteomes" id="UP001299970">
    <property type="component" value="Unassembled WGS sequence"/>
</dbReference>